<sequence length="3072" mass="351615">MAAPCLGFLALQRYILLLSKNSPLILVFFIIWKILKTFTVWQVTSEWLQRSLRYLLNPRKWFSKAESVQQKSETSPKETKTIGKGTTEEAAHRTPYQRLRQLLCKEVACQVCRRVAQEAWQLIYWQRADGGRYPKLRLLLSPWPCQESKVSTVTSVEEEQESCLWTSSVTSVCVGPVCFGPEGTASTDTTSQHVASVPMGQKASKPTPQDRKTRDSFSEELGVYMEDFSSWSSSTYETSSVSTWTDSSGHSTIIFSRLKSRRSRKHHKSFLQKQKSSRGSPKRASPEAAKVEEMYFTPVPVSFMKEAMIQSLESHWVAKRLQHLLGMSWVLLRSLRSFMPSAPVSSSGRPLGVTVVVRRPRVLAFVAAKTKKKLELHLKKRVHLKHWQLPRRVQEALRHMKPPPSLPKSETSLVQKLGRKAKRSAVTGPPLLQRSLDVIQMKVKLHLAKKCVEIQAEAFPEVALRSWRCSVWLAKQSLPKLVSHADKPSQARLVSLPFVLPQDAKKMELAVQRWRLSSCWDLGKRYIESLVTMAPPPASSKPLPGRRTASEFSGAQTPFLQQRGRETLEAHVRKKRLQHEWGLPSVIRRSLKAFLPSVVPRGSILQKTRNRLETLPRKLGFLPEDTCILLEFHLQRMKLQQRWGLPRRVLETYQRLFPEVPSKEKRVAVKPFSQQPRLGIRPLPGRPKQEEEKARKIQGLELCPVHPLLMLKTKVLKKLQVHLTKKHLEVCLQSFPAAPRISWRSSRWSQKRPLPKLILPGLKTPQIRVSCSSCDLAAMGRIESALQRGRLSSLWGLSLKYMEAVTEMATVVQQDAERPRPPDGTKEFSFRFAEGKTPFFQPSAREVLEMHLRKKRIQHQWGLPSLAQRSLQSFIGHMSPLRPPKAVTHASILPRELFFLPRKVTNFLEFHLQRMKLQQRWGMPRRVLESCRRLFPGLFYKEKTTQLVKQYSRKLSLGIKTRPGGLVKPRLDIRKTRAVGLRPAQSLCRLSLQALKKLEVHLTKKHLEVCLETFPAVPRFSWRCVWLSTSKSLPKMILAGLKTPQTRRSCLSFDLEAMGRIEVALQRGRLVSLWGLGLKYVETLAAMCPGGPSAKFKEVPFEFLEVKSPFFKNAVKENLEMHVRKKRLQHEWGYSTLVQRSLRSLIGEAPQRHRGLLKALTQTSSLHLELRFLSEPVKQNLELHIQRMKLQRRWGIPQKVHRSVKLFQSLVPEEKPQAKFGLGETQKVLLPKNEGCLEELLRYTLETHLKKKSLEIKFQLIGYGPIKRAFLPKWSSVSSEIKPRTSCLYFVEQDIVEKINLNIKRKHLMHLWGLPSIYTKSLNKMFGNVIAGSPPLEMSKLRRWTLEKNIGRESQAADAMDSRTKELRFSRKGPCFVQIEILDLLETHVRRKKLQHEWGLPSMVQKSLQAFAALSLKPERLLEGLGIATSRSSGALKVTIKITKNLFFLDVAMQKLLEAHMKTRTATHRWGLPKRVQESLKMFLPPAASSQVEGDQGQAETPRHAYNRLFQTAAKQQHKAENIHCVTSVKRALPKADLLGETSREKISRSGRETQKRTPGKETTLMFVKEEDLEFMELHVRHKRIQHEWGLPTLVQKSLQAFAPVPPELRERSLTGLALESLEDGRTHRECHLGFHLQEGVNASCSRREGPPWWTSSWKEATIKPMKNIHQRKPDARPSSSFLAAAISSPEVKLLSYVHTSWDLLEFHIIHKKIQHAWGLPSAILKSLGIFAPFPLDLQKHTRRRAQRSPEDKADVKTKAQQLWFLNTSTQQHLETSVRTMVTKHRWEIPKRIQHLFHPFLPPRPSSQVSAQPLWSHRYRRPQDTSLAPQISAPLQKAKHHLGATEITQRALQVKTTETMRFLCPKTMLSFLPVEERDLLEFHIRQKKIQHMWGLPSMVLRSFHVFAPNLLQPERTSGKTTSRKPRRGTRDVQILTQDLDFLSIKVKERLEAHLRHRTSKHKWGLPERVRRSLRAFLPPRSPSHPGMIGSQHLLPLRPKSLQTTEDIYEPVMFMPEPKQKSLEKPRSKVGKKQRRSRQTKTQTCFGTKMVLSFLSESSRNLLEFHIQRKKIQHAWGLPSMVLRSLHVFAPYLLQPERTSGKTMSKKPRRDKIDVQILTQDLIFLSIEVKERLEAHLRHRTSEHRWGLPERVQRSLRAFLPLRTPHPGMTGFHPLLSLPPKSLQTTEDVYEPVMFKPEPKQKTLVKRSVGDKRQGAIGRSQQTKGQSCSGTKSGLSFLPEGSQNLLEFHIQWKRIQHAWGLPSAVLQSLQAFAPHLFKAEKCITGTMAKVPPCDGGEVQILRQDLNFLSVEEKERLEAHLRHLTSEHRWGLPERVQRSLRAFLPPRSPPCSEMTGSLPLSPYPPTATYVQPSWTSKGTEDTQILPPSSPSSYIARDYMPNVGKLERRVSFQKVKFANGRTTPRVKNMTPLPGFKAKMVSWQKEDGSQRTTEQRGTLEGLTPPSAASRELKRSPKIPSYLSCHSSASKETSISSSNSDRQPKWSEKKKKKKKEVHWKRGEALVVDSSLLAEDNEAQDSPWSSGDDMEESEESSGDDMSHSSLQEPEAAKMYCRPWEVRPYRAPTSQLVSYFFPHYVHVPNSSYEDVVARCYRQVRRERHATQSSRLQRRGRRLTWREFLGHSLGEATWCQAFFRTQMLEHWSSECERFLCLQYPSSSRQNRLSTEDHGVQPESRKGPLQKQDSVRTDVELQVHHESCSLTLKADSKEEGRTESVTFSITKERSLLSLETRSQGSPEDKDVRVDDWDQGRRLEVKWEDQNKGAEESLREEMDSWRLATSSAVRHPPNLAEDAALSLVAPSEEPSDLVYSTVAEAVMGSTEDHGILKPGKIPERKDVVLWLKRQTPVDLTQAEAMGQDSGVQRPLPRGMRPISCSPGRPPEARKKKQVKVSWSTKETRQECRVIRRLVFDPKLSQALEVPRQGVHKTPQEQRPPDSEKMTILGNILEKKLNLQQGLFIWRQSPRPNEKEGRGRKRDKRERGGGGQAGRLPQPSSTSMDKQSSVLSTILQGKLHLCRDILKGKLCFWKKSQEKPGGLSKTRRTGKSGGASGKKSGGG</sequence>
<evidence type="ECO:0000259" key="3">
    <source>
        <dbReference type="Pfam" id="PF14650"/>
    </source>
</evidence>
<dbReference type="KEGG" id="pgut:117658280"/>
<feature type="domain" description="SPATA31" evidence="3">
    <location>
        <begin position="830"/>
        <end position="932"/>
    </location>
</feature>
<feature type="region of interest" description="Disordered" evidence="2">
    <location>
        <begin position="184"/>
        <end position="215"/>
    </location>
</feature>
<feature type="compositionally biased region" description="Basic and acidic residues" evidence="2">
    <location>
        <begin position="74"/>
        <end position="90"/>
    </location>
</feature>
<feature type="compositionally biased region" description="Basic residues" evidence="2">
    <location>
        <begin position="2027"/>
        <end position="2038"/>
    </location>
</feature>
<dbReference type="OMA" id="TSEHRWG"/>
<feature type="compositionally biased region" description="Acidic residues" evidence="2">
    <location>
        <begin position="2542"/>
        <end position="2552"/>
    </location>
</feature>
<feature type="domain" description="SPATA31" evidence="3">
    <location>
        <begin position="1111"/>
        <end position="1208"/>
    </location>
</feature>
<feature type="domain" description="SPATA31" evidence="3">
    <location>
        <begin position="1811"/>
        <end position="1981"/>
    </location>
</feature>
<feature type="compositionally biased region" description="Polar residues" evidence="2">
    <location>
        <begin position="184"/>
        <end position="194"/>
    </location>
</feature>
<feature type="domain" description="SPATA31" evidence="3">
    <location>
        <begin position="308"/>
        <end position="412"/>
    </location>
</feature>
<dbReference type="InterPro" id="IPR039509">
    <property type="entry name" value="SPATA31"/>
</dbReference>
<feature type="compositionally biased region" description="Basic residues" evidence="2">
    <location>
        <begin position="2503"/>
        <end position="2513"/>
    </location>
</feature>
<dbReference type="Proteomes" id="UP001652622">
    <property type="component" value="Unplaced"/>
</dbReference>
<organism evidence="4 5">
    <name type="scientific">Pantherophis guttatus</name>
    <name type="common">Corn snake</name>
    <name type="synonym">Elaphe guttata</name>
    <dbReference type="NCBI Taxonomy" id="94885"/>
    <lineage>
        <taxon>Eukaryota</taxon>
        <taxon>Metazoa</taxon>
        <taxon>Chordata</taxon>
        <taxon>Craniata</taxon>
        <taxon>Vertebrata</taxon>
        <taxon>Euteleostomi</taxon>
        <taxon>Lepidosauria</taxon>
        <taxon>Squamata</taxon>
        <taxon>Bifurcata</taxon>
        <taxon>Unidentata</taxon>
        <taxon>Episquamata</taxon>
        <taxon>Toxicofera</taxon>
        <taxon>Serpentes</taxon>
        <taxon>Colubroidea</taxon>
        <taxon>Colubridae</taxon>
        <taxon>Colubrinae</taxon>
        <taxon>Pantherophis</taxon>
    </lineage>
</organism>
<feature type="region of interest" description="Disordered" evidence="2">
    <location>
        <begin position="2972"/>
        <end position="3018"/>
    </location>
</feature>
<feature type="domain" description="SPATA31" evidence="3">
    <location>
        <begin position="2224"/>
        <end position="2346"/>
    </location>
</feature>
<accession>A0A6P9AUP8</accession>
<dbReference type="PANTHER" id="PTHR21859">
    <property type="entry name" value="ACROSOME-SPECIFIC PROTEIN"/>
    <property type="match status" value="1"/>
</dbReference>
<feature type="region of interest" description="Disordered" evidence="2">
    <location>
        <begin position="1540"/>
        <end position="1561"/>
    </location>
</feature>
<feature type="region of interest" description="Disordered" evidence="2">
    <location>
        <begin position="2437"/>
        <end position="2561"/>
    </location>
</feature>
<proteinExistence type="inferred from homology"/>
<feature type="region of interest" description="Disordered" evidence="2">
    <location>
        <begin position="256"/>
        <end position="289"/>
    </location>
</feature>
<feature type="region of interest" description="Disordered" evidence="2">
    <location>
        <begin position="2677"/>
        <end position="2703"/>
    </location>
</feature>
<feature type="compositionally biased region" description="Low complexity" evidence="2">
    <location>
        <begin position="2482"/>
        <end position="2495"/>
    </location>
</feature>
<protein>
    <submittedName>
        <fullName evidence="5">Uncharacterized protein LOC117658280</fullName>
    </submittedName>
</protein>
<feature type="region of interest" description="Disordered" evidence="2">
    <location>
        <begin position="3045"/>
        <end position="3072"/>
    </location>
</feature>
<reference evidence="5" key="1">
    <citation type="submission" date="2025-08" db="UniProtKB">
        <authorList>
            <consortium name="RefSeq"/>
        </authorList>
    </citation>
    <scope>IDENTIFICATION</scope>
    <source>
        <tissue evidence="5">Blood</tissue>
    </source>
</reference>
<feature type="compositionally biased region" description="Basic and acidic residues" evidence="2">
    <location>
        <begin position="1542"/>
        <end position="1560"/>
    </location>
</feature>
<dbReference type="RefSeq" id="XP_034262303.1">
    <property type="nucleotide sequence ID" value="XM_034406412.1"/>
</dbReference>
<feature type="region of interest" description="Disordered" evidence="2">
    <location>
        <begin position="2203"/>
        <end position="2230"/>
    </location>
</feature>
<feature type="region of interest" description="Disordered" evidence="2">
    <location>
        <begin position="2018"/>
        <end position="2041"/>
    </location>
</feature>
<feature type="compositionally biased region" description="Polar residues" evidence="2">
    <location>
        <begin position="3007"/>
        <end position="3018"/>
    </location>
</feature>
<comment type="similarity">
    <text evidence="1">Belongs to the SPATA31 family.</text>
</comment>
<dbReference type="Pfam" id="PF14650">
    <property type="entry name" value="FAM75"/>
    <property type="match status" value="8"/>
</dbReference>
<dbReference type="GeneID" id="117658280"/>
<feature type="compositionally biased region" description="Basic and acidic residues" evidence="2">
    <location>
        <begin position="2681"/>
        <end position="2693"/>
    </location>
</feature>
<feature type="domain" description="SPATA31" evidence="3">
    <location>
        <begin position="552"/>
        <end position="656"/>
    </location>
</feature>
<feature type="region of interest" description="Disordered" evidence="2">
    <location>
        <begin position="67"/>
        <end position="90"/>
    </location>
</feature>
<feature type="domain" description="SPATA31" evidence="3">
    <location>
        <begin position="2054"/>
        <end position="2157"/>
    </location>
</feature>
<name>A0A6P9AUP8_PANGU</name>
<feature type="region of interest" description="Disordered" evidence="2">
    <location>
        <begin position="2873"/>
        <end position="2909"/>
    </location>
</feature>
<dbReference type="InParanoid" id="A0A6P9AUP8"/>
<gene>
    <name evidence="5" type="primary">LOC117658280</name>
</gene>
<evidence type="ECO:0000256" key="1">
    <source>
        <dbReference type="ARBA" id="ARBA00035009"/>
    </source>
</evidence>
<keyword evidence="4" id="KW-1185">Reference proteome</keyword>
<feature type="compositionally biased region" description="Gly residues" evidence="2">
    <location>
        <begin position="3060"/>
        <end position="3072"/>
    </location>
</feature>
<feature type="domain" description="SPATA31" evidence="3">
    <location>
        <begin position="1374"/>
        <end position="1517"/>
    </location>
</feature>
<feature type="compositionally biased region" description="Basic residues" evidence="2">
    <location>
        <begin position="258"/>
        <end position="270"/>
    </location>
</feature>
<feature type="compositionally biased region" description="Polar residues" evidence="2">
    <location>
        <begin position="2218"/>
        <end position="2230"/>
    </location>
</feature>
<dbReference type="PANTHER" id="PTHR21859:SF12">
    <property type="entry name" value="SPERMATOGENESIS-ASSOCIATED PROTEIN 31D1"/>
    <property type="match status" value="1"/>
</dbReference>
<evidence type="ECO:0000313" key="4">
    <source>
        <dbReference type="Proteomes" id="UP001652622"/>
    </source>
</evidence>
<evidence type="ECO:0000313" key="5">
    <source>
        <dbReference type="RefSeq" id="XP_034262303.1"/>
    </source>
</evidence>
<evidence type="ECO:0000256" key="2">
    <source>
        <dbReference type="SAM" id="MobiDB-lite"/>
    </source>
</evidence>